<keyword evidence="8" id="KW-0482">Metalloprotease</keyword>
<dbReference type="InterPro" id="IPR002933">
    <property type="entry name" value="Peptidase_M20"/>
</dbReference>
<gene>
    <name evidence="9" type="ORF">SAMN02746066_04454</name>
</gene>
<sequence>MAELDQWLNDLEEGFLEDIAQLVEIPSVSNLDEDEFPYGKNCAKVLQRMLSMGEQYGFETLNCDGYCGRISFGEADKEIAVWGHLDVVPAGDGWVYEPFSCTRKGDFIIGRGVQDNKGPLIAVLYAMRYLKEKKIKPNVKISLIFGCNEESGMDDVTYYLAHQKAPDWSFIADCGFPVCHGEKGICHVHIKSEKMEGNILNLDGGNALNSVPSSAQAILKNGELTETVCIEAEGVSGHAAFPEGTKNAIGVLGEKLQKLDIGTNERRVADFLKEICSDGFGTGLGIACEDKVSGALTCNPGVISMQDKCIHIGMDIRYPVTVNIETILDKLRAYVNKEGFKVTQIVDNPPNYIEPSHPLVEELMNAYREETGDDKPAYVMGGGTYARKIPNAVGFGPGLKVEYTELGLTNGHGECHCADEAQSITNLKKAVRIYVRALQRLNKR</sequence>
<dbReference type="PROSITE" id="PS00758">
    <property type="entry name" value="ARGE_DAPE_CPG2_1"/>
    <property type="match status" value="1"/>
</dbReference>
<dbReference type="InterPro" id="IPR050072">
    <property type="entry name" value="Peptidase_M20A"/>
</dbReference>
<dbReference type="GO" id="GO:0006508">
    <property type="term" value="P:proteolysis"/>
    <property type="evidence" value="ECO:0007669"/>
    <property type="project" value="UniProtKB-KW"/>
</dbReference>
<dbReference type="InterPro" id="IPR001261">
    <property type="entry name" value="ArgE/DapE_CS"/>
</dbReference>
<dbReference type="InterPro" id="IPR010964">
    <property type="entry name" value="M20A_pepV-rel"/>
</dbReference>
<evidence type="ECO:0000313" key="9">
    <source>
        <dbReference type="EMBL" id="SHN02535.1"/>
    </source>
</evidence>
<evidence type="ECO:0000256" key="8">
    <source>
        <dbReference type="ARBA" id="ARBA00023049"/>
    </source>
</evidence>
<evidence type="ECO:0000256" key="4">
    <source>
        <dbReference type="ARBA" id="ARBA00022723"/>
    </source>
</evidence>
<organism evidence="9 10">
    <name type="scientific">Anaerosporobacter mobilis DSM 15930</name>
    <dbReference type="NCBI Taxonomy" id="1120996"/>
    <lineage>
        <taxon>Bacteria</taxon>
        <taxon>Bacillati</taxon>
        <taxon>Bacillota</taxon>
        <taxon>Clostridia</taxon>
        <taxon>Lachnospirales</taxon>
        <taxon>Lachnospiraceae</taxon>
        <taxon>Anaerosporobacter</taxon>
    </lineage>
</organism>
<dbReference type="GO" id="GO:0008777">
    <property type="term" value="F:acetylornithine deacetylase activity"/>
    <property type="evidence" value="ECO:0007669"/>
    <property type="project" value="TreeGrafter"/>
</dbReference>
<evidence type="ECO:0000256" key="2">
    <source>
        <dbReference type="ARBA" id="ARBA00006247"/>
    </source>
</evidence>
<comment type="cofactor">
    <cofactor evidence="1">
        <name>Zn(2+)</name>
        <dbReference type="ChEBI" id="CHEBI:29105"/>
    </cofactor>
</comment>
<proteinExistence type="inferred from homology"/>
<name>A0A1M7NH04_9FIRM</name>
<dbReference type="NCBIfam" id="TIGR01887">
    <property type="entry name" value="dipeptidaselike"/>
    <property type="match status" value="1"/>
</dbReference>
<dbReference type="PANTHER" id="PTHR43808:SF31">
    <property type="entry name" value="N-ACETYL-L-CITRULLINE DEACETYLASE"/>
    <property type="match status" value="1"/>
</dbReference>
<keyword evidence="6" id="KW-0862">Zinc</keyword>
<dbReference type="PANTHER" id="PTHR43808">
    <property type="entry name" value="ACETYLORNITHINE DEACETYLASE"/>
    <property type="match status" value="1"/>
</dbReference>
<keyword evidence="4" id="KW-0479">Metal-binding</keyword>
<protein>
    <submittedName>
        <fullName evidence="9">Succinyl-diaminopimelate desuccinylase</fullName>
    </submittedName>
</protein>
<dbReference type="EMBL" id="FRCP01000028">
    <property type="protein sequence ID" value="SHN02535.1"/>
    <property type="molecule type" value="Genomic_DNA"/>
</dbReference>
<dbReference type="InterPro" id="IPR036264">
    <property type="entry name" value="Bact_exopeptidase_dim_dom"/>
</dbReference>
<keyword evidence="7" id="KW-0224">Dipeptidase</keyword>
<dbReference type="AlphaFoldDB" id="A0A1M7NH04"/>
<evidence type="ECO:0000256" key="1">
    <source>
        <dbReference type="ARBA" id="ARBA00001947"/>
    </source>
</evidence>
<dbReference type="GO" id="GO:0008270">
    <property type="term" value="F:zinc ion binding"/>
    <property type="evidence" value="ECO:0007669"/>
    <property type="project" value="InterPro"/>
</dbReference>
<dbReference type="Gene3D" id="3.40.630.10">
    <property type="entry name" value="Zn peptidases"/>
    <property type="match status" value="1"/>
</dbReference>
<reference evidence="9 10" key="1">
    <citation type="submission" date="2016-11" db="EMBL/GenBank/DDBJ databases">
        <authorList>
            <person name="Jaros S."/>
            <person name="Januszkiewicz K."/>
            <person name="Wedrychowicz H."/>
        </authorList>
    </citation>
    <scope>NUCLEOTIDE SEQUENCE [LARGE SCALE GENOMIC DNA]</scope>
    <source>
        <strain evidence="9 10">DSM 15930</strain>
    </source>
</reference>
<dbReference type="Pfam" id="PF01546">
    <property type="entry name" value="Peptidase_M20"/>
    <property type="match status" value="1"/>
</dbReference>
<dbReference type="Proteomes" id="UP000184038">
    <property type="component" value="Unassembled WGS sequence"/>
</dbReference>
<dbReference type="GO" id="GO:0008237">
    <property type="term" value="F:metallopeptidase activity"/>
    <property type="evidence" value="ECO:0007669"/>
    <property type="project" value="UniProtKB-KW"/>
</dbReference>
<evidence type="ECO:0000313" key="10">
    <source>
        <dbReference type="Proteomes" id="UP000184038"/>
    </source>
</evidence>
<evidence type="ECO:0000256" key="3">
    <source>
        <dbReference type="ARBA" id="ARBA00022670"/>
    </source>
</evidence>
<dbReference type="OrthoDB" id="9761532at2"/>
<dbReference type="SUPFAM" id="SSF53187">
    <property type="entry name" value="Zn-dependent exopeptidases"/>
    <property type="match status" value="1"/>
</dbReference>
<keyword evidence="10" id="KW-1185">Reference proteome</keyword>
<keyword evidence="5" id="KW-0378">Hydrolase</keyword>
<dbReference type="GO" id="GO:0016805">
    <property type="term" value="F:dipeptidase activity"/>
    <property type="evidence" value="ECO:0007669"/>
    <property type="project" value="UniProtKB-KW"/>
</dbReference>
<comment type="similarity">
    <text evidence="2">Belongs to the peptidase M20A family.</text>
</comment>
<dbReference type="SUPFAM" id="SSF55031">
    <property type="entry name" value="Bacterial exopeptidase dimerisation domain"/>
    <property type="match status" value="1"/>
</dbReference>
<evidence type="ECO:0000256" key="5">
    <source>
        <dbReference type="ARBA" id="ARBA00022801"/>
    </source>
</evidence>
<dbReference type="RefSeq" id="WP_073291578.1">
    <property type="nucleotide sequence ID" value="NZ_FRCP01000028.1"/>
</dbReference>
<keyword evidence="3" id="KW-0645">Protease</keyword>
<evidence type="ECO:0000256" key="6">
    <source>
        <dbReference type="ARBA" id="ARBA00022833"/>
    </source>
</evidence>
<evidence type="ECO:0000256" key="7">
    <source>
        <dbReference type="ARBA" id="ARBA00022997"/>
    </source>
</evidence>
<accession>A0A1M7NH04</accession>
<dbReference type="Gene3D" id="3.30.70.360">
    <property type="match status" value="2"/>
</dbReference>
<dbReference type="STRING" id="1120996.SAMN02746066_04454"/>
<dbReference type="GO" id="GO:0006526">
    <property type="term" value="P:L-arginine biosynthetic process"/>
    <property type="evidence" value="ECO:0007669"/>
    <property type="project" value="TreeGrafter"/>
</dbReference>